<proteinExistence type="predicted"/>
<sequence>MPIGRIKEENGGHGPVLNTVEKGGKGDKGEKGEKGEKGKKGDKGEKGENGEKGERGEKGSPGTRGLDGAKGDKGEMGLPGIIGLTGLKGDKGDIGEQGPKGENGKDCEGLSAAESGHTNVGSKSMPAYTCSSIPDDARFFKIAISHDEVRRLSAHNEISLFQQSSRVIKDNDMEWKYYK</sequence>
<dbReference type="AlphaFoldDB" id="A0A8J2W930"/>
<evidence type="ECO:0000256" key="1">
    <source>
        <dbReference type="SAM" id="MobiDB-lite"/>
    </source>
</evidence>
<accession>A0A8J2W930</accession>
<feature type="compositionally biased region" description="Basic and acidic residues" evidence="1">
    <location>
        <begin position="1"/>
        <end position="11"/>
    </location>
</feature>
<reference evidence="2" key="1">
    <citation type="submission" date="2021-09" db="EMBL/GenBank/DDBJ databases">
        <authorList>
            <person name="Martin H S."/>
        </authorList>
    </citation>
    <scope>NUCLEOTIDE SEQUENCE</scope>
</reference>
<feature type="compositionally biased region" description="Basic and acidic residues" evidence="1">
    <location>
        <begin position="22"/>
        <end position="58"/>
    </location>
</feature>
<keyword evidence="3" id="KW-1185">Reference proteome</keyword>
<dbReference type="InterPro" id="IPR008160">
    <property type="entry name" value="Collagen"/>
</dbReference>
<dbReference type="Pfam" id="PF01391">
    <property type="entry name" value="Collagen"/>
    <property type="match status" value="1"/>
</dbReference>
<protein>
    <submittedName>
        <fullName evidence="2">(African queen) hypothetical protein</fullName>
    </submittedName>
</protein>
<organism evidence="2 3">
    <name type="scientific">Danaus chrysippus</name>
    <name type="common">African queen</name>
    <dbReference type="NCBI Taxonomy" id="151541"/>
    <lineage>
        <taxon>Eukaryota</taxon>
        <taxon>Metazoa</taxon>
        <taxon>Ecdysozoa</taxon>
        <taxon>Arthropoda</taxon>
        <taxon>Hexapoda</taxon>
        <taxon>Insecta</taxon>
        <taxon>Pterygota</taxon>
        <taxon>Neoptera</taxon>
        <taxon>Endopterygota</taxon>
        <taxon>Lepidoptera</taxon>
        <taxon>Glossata</taxon>
        <taxon>Ditrysia</taxon>
        <taxon>Papilionoidea</taxon>
        <taxon>Nymphalidae</taxon>
        <taxon>Danainae</taxon>
        <taxon>Danaini</taxon>
        <taxon>Danaina</taxon>
        <taxon>Danaus</taxon>
        <taxon>Anosia</taxon>
    </lineage>
</organism>
<evidence type="ECO:0000313" key="2">
    <source>
        <dbReference type="EMBL" id="CAG9579682.1"/>
    </source>
</evidence>
<evidence type="ECO:0000313" key="3">
    <source>
        <dbReference type="Proteomes" id="UP000789524"/>
    </source>
</evidence>
<feature type="region of interest" description="Disordered" evidence="1">
    <location>
        <begin position="1"/>
        <end position="106"/>
    </location>
</feature>
<dbReference type="PANTHER" id="PTHR24637">
    <property type="entry name" value="COLLAGEN"/>
    <property type="match status" value="1"/>
</dbReference>
<dbReference type="EMBL" id="CAKASE010000079">
    <property type="protein sequence ID" value="CAG9579682.1"/>
    <property type="molecule type" value="Genomic_DNA"/>
</dbReference>
<comment type="caution">
    <text evidence="2">The sequence shown here is derived from an EMBL/GenBank/DDBJ whole genome shotgun (WGS) entry which is preliminary data.</text>
</comment>
<dbReference type="PANTHER" id="PTHR24637:SF417">
    <property type="entry name" value="COL_CUTICLE_N DOMAIN-CONTAINING PROTEIN"/>
    <property type="match status" value="1"/>
</dbReference>
<dbReference type="OrthoDB" id="8939548at2759"/>
<dbReference type="Proteomes" id="UP000789524">
    <property type="component" value="Unassembled WGS sequence"/>
</dbReference>
<gene>
    <name evidence="2" type="ORF">DCHRY22_LOCUS13269</name>
</gene>
<name>A0A8J2W930_9NEOP</name>